<accession>A0A8X6MFW5</accession>
<organism evidence="1 2">
    <name type="scientific">Trichonephila inaurata madagascariensis</name>
    <dbReference type="NCBI Taxonomy" id="2747483"/>
    <lineage>
        <taxon>Eukaryota</taxon>
        <taxon>Metazoa</taxon>
        <taxon>Ecdysozoa</taxon>
        <taxon>Arthropoda</taxon>
        <taxon>Chelicerata</taxon>
        <taxon>Arachnida</taxon>
        <taxon>Araneae</taxon>
        <taxon>Araneomorphae</taxon>
        <taxon>Entelegynae</taxon>
        <taxon>Araneoidea</taxon>
        <taxon>Nephilidae</taxon>
        <taxon>Trichonephila</taxon>
        <taxon>Trichonephila inaurata</taxon>
    </lineage>
</organism>
<dbReference type="Proteomes" id="UP000886998">
    <property type="component" value="Unassembled WGS sequence"/>
</dbReference>
<evidence type="ECO:0000313" key="2">
    <source>
        <dbReference type="Proteomes" id="UP000886998"/>
    </source>
</evidence>
<dbReference type="EMBL" id="BMAV01026711">
    <property type="protein sequence ID" value="GFS52681.1"/>
    <property type="molecule type" value="Genomic_DNA"/>
</dbReference>
<gene>
    <name evidence="1" type="ORF">TNIN_180821</name>
</gene>
<comment type="caution">
    <text evidence="1">The sequence shown here is derived from an EMBL/GenBank/DDBJ whole genome shotgun (WGS) entry which is preliminary data.</text>
</comment>
<reference evidence="1" key="1">
    <citation type="submission" date="2020-08" db="EMBL/GenBank/DDBJ databases">
        <title>Multicomponent nature underlies the extraordinary mechanical properties of spider dragline silk.</title>
        <authorList>
            <person name="Kono N."/>
            <person name="Nakamura H."/>
            <person name="Mori M."/>
            <person name="Yoshida Y."/>
            <person name="Ohtoshi R."/>
            <person name="Malay A.D."/>
            <person name="Moran D.A.P."/>
            <person name="Tomita M."/>
            <person name="Numata K."/>
            <person name="Arakawa K."/>
        </authorList>
    </citation>
    <scope>NUCLEOTIDE SEQUENCE</scope>
</reference>
<sequence length="119" mass="14052">MRHPIVLYHLFPEFQVANTFRALRKNIWYNEAMPCNAGAYIYHKKCLRSPDTYRMWAYRFPRMLIMSSENNLSRKILYLQIPLCESPTKLNATFFHRLDTVLGILTDVIALPKPLYVVA</sequence>
<dbReference type="AlphaFoldDB" id="A0A8X6MFW5"/>
<keyword evidence="2" id="KW-1185">Reference proteome</keyword>
<name>A0A8X6MFW5_9ARAC</name>
<proteinExistence type="predicted"/>
<evidence type="ECO:0000313" key="1">
    <source>
        <dbReference type="EMBL" id="GFS52681.1"/>
    </source>
</evidence>
<protein>
    <submittedName>
        <fullName evidence="1">Uncharacterized protein</fullName>
    </submittedName>
</protein>